<name>B9TGY9_RICCO</name>
<evidence type="ECO:0000313" key="1">
    <source>
        <dbReference type="EMBL" id="EEF24875.1"/>
    </source>
</evidence>
<sequence>MPKKCPMHTNCQAFLTFRYKRKTRANTTHYSLPMLLTFRMGVKFNGGSITWPWDGGVTWPWEVYIPQNLMLMLVM</sequence>
<organism evidence="1 2">
    <name type="scientific">Ricinus communis</name>
    <name type="common">Castor bean</name>
    <dbReference type="NCBI Taxonomy" id="3988"/>
    <lineage>
        <taxon>Eukaryota</taxon>
        <taxon>Viridiplantae</taxon>
        <taxon>Streptophyta</taxon>
        <taxon>Embryophyta</taxon>
        <taxon>Tracheophyta</taxon>
        <taxon>Spermatophyta</taxon>
        <taxon>Magnoliopsida</taxon>
        <taxon>eudicotyledons</taxon>
        <taxon>Gunneridae</taxon>
        <taxon>Pentapetalae</taxon>
        <taxon>rosids</taxon>
        <taxon>fabids</taxon>
        <taxon>Malpighiales</taxon>
        <taxon>Euphorbiaceae</taxon>
        <taxon>Acalyphoideae</taxon>
        <taxon>Acalypheae</taxon>
        <taxon>Ricinus</taxon>
    </lineage>
</organism>
<dbReference type="AlphaFoldDB" id="B9TGY9"/>
<evidence type="ECO:0000313" key="2">
    <source>
        <dbReference type="Proteomes" id="UP000008311"/>
    </source>
</evidence>
<gene>
    <name evidence="1" type="ORF">RCOM_1917070</name>
</gene>
<proteinExistence type="predicted"/>
<accession>B9TGY9</accession>
<dbReference type="Proteomes" id="UP000008311">
    <property type="component" value="Unassembled WGS sequence"/>
</dbReference>
<keyword evidence="2" id="KW-1185">Reference proteome</keyword>
<dbReference type="EMBL" id="EQ981076">
    <property type="protein sequence ID" value="EEF24875.1"/>
    <property type="molecule type" value="Genomic_DNA"/>
</dbReference>
<reference evidence="2" key="1">
    <citation type="journal article" date="2010" name="Nat. Biotechnol.">
        <title>Draft genome sequence of the oilseed species Ricinus communis.</title>
        <authorList>
            <person name="Chan A.P."/>
            <person name="Crabtree J."/>
            <person name="Zhao Q."/>
            <person name="Lorenzi H."/>
            <person name="Orvis J."/>
            <person name="Puiu D."/>
            <person name="Melake-Berhan A."/>
            <person name="Jones K.M."/>
            <person name="Redman J."/>
            <person name="Chen G."/>
            <person name="Cahoon E.B."/>
            <person name="Gedil M."/>
            <person name="Stanke M."/>
            <person name="Haas B.J."/>
            <person name="Wortman J.R."/>
            <person name="Fraser-Liggett C.M."/>
            <person name="Ravel J."/>
            <person name="Rabinowicz P.D."/>
        </authorList>
    </citation>
    <scope>NUCLEOTIDE SEQUENCE [LARGE SCALE GENOMIC DNA]</scope>
    <source>
        <strain evidence="2">cv. Hale</strain>
    </source>
</reference>
<dbReference type="InParanoid" id="B9TGY9"/>
<protein>
    <submittedName>
        <fullName evidence="1">Uncharacterized protein</fullName>
    </submittedName>
</protein>